<dbReference type="Gene3D" id="2.130.10.30">
    <property type="entry name" value="Regulator of chromosome condensation 1/beta-lactamase-inhibitor protein II"/>
    <property type="match status" value="1"/>
</dbReference>
<dbReference type="SUPFAM" id="SSF50985">
    <property type="entry name" value="RCC1/BLIP-II"/>
    <property type="match status" value="1"/>
</dbReference>
<feature type="region of interest" description="Disordered" evidence="1">
    <location>
        <begin position="270"/>
        <end position="331"/>
    </location>
</feature>
<organism evidence="2 3">
    <name type="scientific">Pseudonocardia kunmingensis</name>
    <dbReference type="NCBI Taxonomy" id="630975"/>
    <lineage>
        <taxon>Bacteria</taxon>
        <taxon>Bacillati</taxon>
        <taxon>Actinomycetota</taxon>
        <taxon>Actinomycetes</taxon>
        <taxon>Pseudonocardiales</taxon>
        <taxon>Pseudonocardiaceae</taxon>
        <taxon>Pseudonocardia</taxon>
    </lineage>
</organism>
<gene>
    <name evidence="2" type="ORF">FB558_5005</name>
</gene>
<dbReference type="InterPro" id="IPR009091">
    <property type="entry name" value="RCC1/BLIP-II"/>
</dbReference>
<feature type="compositionally biased region" description="Low complexity" evidence="1">
    <location>
        <begin position="302"/>
        <end position="311"/>
    </location>
</feature>
<evidence type="ECO:0000313" key="2">
    <source>
        <dbReference type="EMBL" id="TQM09253.1"/>
    </source>
</evidence>
<accession>A0A543DIV8</accession>
<dbReference type="Proteomes" id="UP000315677">
    <property type="component" value="Unassembled WGS sequence"/>
</dbReference>
<dbReference type="InterPro" id="IPR051553">
    <property type="entry name" value="Ran_GTPase-activating"/>
</dbReference>
<dbReference type="GO" id="GO:0005737">
    <property type="term" value="C:cytoplasm"/>
    <property type="evidence" value="ECO:0007669"/>
    <property type="project" value="TreeGrafter"/>
</dbReference>
<dbReference type="EMBL" id="VFPA01000003">
    <property type="protein sequence ID" value="TQM09253.1"/>
    <property type="molecule type" value="Genomic_DNA"/>
</dbReference>
<keyword evidence="3" id="KW-1185">Reference proteome</keyword>
<comment type="caution">
    <text evidence="2">The sequence shown here is derived from an EMBL/GenBank/DDBJ whole genome shotgun (WGS) entry which is preliminary data.</text>
</comment>
<dbReference type="PANTHER" id="PTHR45982:SF1">
    <property type="entry name" value="REGULATOR OF CHROMOSOME CONDENSATION"/>
    <property type="match status" value="1"/>
</dbReference>
<reference evidence="2 3" key="1">
    <citation type="submission" date="2019-06" db="EMBL/GenBank/DDBJ databases">
        <title>Sequencing the genomes of 1000 actinobacteria strains.</title>
        <authorList>
            <person name="Klenk H.-P."/>
        </authorList>
    </citation>
    <scope>NUCLEOTIDE SEQUENCE [LARGE SCALE GENOMIC DNA]</scope>
    <source>
        <strain evidence="2 3">DSM 45301</strain>
    </source>
</reference>
<name>A0A543DIV8_9PSEU</name>
<evidence type="ECO:0000256" key="1">
    <source>
        <dbReference type="SAM" id="MobiDB-lite"/>
    </source>
</evidence>
<feature type="compositionally biased region" description="Gly residues" evidence="1">
    <location>
        <begin position="286"/>
        <end position="295"/>
    </location>
</feature>
<evidence type="ECO:0000313" key="3">
    <source>
        <dbReference type="Proteomes" id="UP000315677"/>
    </source>
</evidence>
<proteinExistence type="predicted"/>
<dbReference type="InterPro" id="IPR000408">
    <property type="entry name" value="Reg_chr_condens"/>
</dbReference>
<dbReference type="PROSITE" id="PS50012">
    <property type="entry name" value="RCC1_3"/>
    <property type="match status" value="2"/>
</dbReference>
<dbReference type="PANTHER" id="PTHR45982">
    <property type="entry name" value="REGULATOR OF CHROMOSOME CONDENSATION"/>
    <property type="match status" value="1"/>
</dbReference>
<dbReference type="Pfam" id="PF00415">
    <property type="entry name" value="RCC1"/>
    <property type="match status" value="1"/>
</dbReference>
<dbReference type="AlphaFoldDB" id="A0A543DIV8"/>
<dbReference type="GO" id="GO:0005085">
    <property type="term" value="F:guanyl-nucleotide exchange factor activity"/>
    <property type="evidence" value="ECO:0007669"/>
    <property type="project" value="TreeGrafter"/>
</dbReference>
<sequence length="331" mass="32257">MTVVLGLAGCTAADRAVLLAPPCRGGAGAPQPVEPVPGTVYAWKPHFAADAGGAHIGEGEPEAVPGWSAVVSLASSGFTTYAVRADGTVWAYGLGHKGSLGDGDLSRHAVPTPQQVPGITDARSVHVVGSAAFAVRADGTVLAWGEGLLAHGGKRDTVRDHVASPIPVEGLTGVHGIAPGALTALALRVDGTVAGWGVTITEVLGERADTSVTGIRGVSGVVSLASVGGAVVAATAGGGVCAWGDNAHGLLGVSPTGGQTGRPVAVAGLVTSSRSPAGRTSPTRGTGTGECGPGVAGRRARSATGGRTATSPPYPLGSRACRPRGGSGPPA</sequence>
<protein>
    <submittedName>
        <fullName evidence="2">Regulator of chromosome condensation (RCC1) repeat-containing protein</fullName>
    </submittedName>
</protein>